<dbReference type="EMBL" id="JARQZJ010000062">
    <property type="protein sequence ID" value="KAK9879622.1"/>
    <property type="molecule type" value="Genomic_DNA"/>
</dbReference>
<comment type="caution">
    <text evidence="1">The sequence shown here is derived from an EMBL/GenBank/DDBJ whole genome shotgun (WGS) entry which is preliminary data.</text>
</comment>
<organism evidence="1 2">
    <name type="scientific">Henosepilachna vigintioctopunctata</name>
    <dbReference type="NCBI Taxonomy" id="420089"/>
    <lineage>
        <taxon>Eukaryota</taxon>
        <taxon>Metazoa</taxon>
        <taxon>Ecdysozoa</taxon>
        <taxon>Arthropoda</taxon>
        <taxon>Hexapoda</taxon>
        <taxon>Insecta</taxon>
        <taxon>Pterygota</taxon>
        <taxon>Neoptera</taxon>
        <taxon>Endopterygota</taxon>
        <taxon>Coleoptera</taxon>
        <taxon>Polyphaga</taxon>
        <taxon>Cucujiformia</taxon>
        <taxon>Coccinelloidea</taxon>
        <taxon>Coccinellidae</taxon>
        <taxon>Epilachninae</taxon>
        <taxon>Epilachnini</taxon>
        <taxon>Henosepilachna</taxon>
    </lineage>
</organism>
<gene>
    <name evidence="1" type="ORF">WA026_006686</name>
</gene>
<reference evidence="1 2" key="1">
    <citation type="submission" date="2023-03" db="EMBL/GenBank/DDBJ databases">
        <title>Genome insight into feeding habits of ladybird beetles.</title>
        <authorList>
            <person name="Li H.-S."/>
            <person name="Huang Y.-H."/>
            <person name="Pang H."/>
        </authorList>
    </citation>
    <scope>NUCLEOTIDE SEQUENCE [LARGE SCALE GENOMIC DNA]</scope>
    <source>
        <strain evidence="1">SYSU_2023b</strain>
        <tissue evidence="1">Whole body</tissue>
    </source>
</reference>
<keyword evidence="2" id="KW-1185">Reference proteome</keyword>
<dbReference type="Proteomes" id="UP001431783">
    <property type="component" value="Unassembled WGS sequence"/>
</dbReference>
<dbReference type="AlphaFoldDB" id="A0AAW1UGF1"/>
<accession>A0AAW1UGF1</accession>
<protein>
    <submittedName>
        <fullName evidence="1">Uncharacterized protein</fullName>
    </submittedName>
</protein>
<proteinExistence type="predicted"/>
<sequence length="113" mass="12713">MGKINRIYVHAEGVARPISKITHADQMPSLSSLHLRQFLITHSPVECSNSKCREGIPADVIRINVISVYNHAKRNNNVATTKKQSMVQECSGYIEIIHRYYGTGETLAHKPIE</sequence>
<name>A0AAW1UGF1_9CUCU</name>
<evidence type="ECO:0000313" key="2">
    <source>
        <dbReference type="Proteomes" id="UP001431783"/>
    </source>
</evidence>
<evidence type="ECO:0000313" key="1">
    <source>
        <dbReference type="EMBL" id="KAK9879622.1"/>
    </source>
</evidence>